<dbReference type="EMBL" id="CAFBMB010000086">
    <property type="protein sequence ID" value="CAB4903762.1"/>
    <property type="molecule type" value="Genomic_DNA"/>
</dbReference>
<gene>
    <name evidence="3" type="ORF">UFOPK3516_01073</name>
</gene>
<dbReference type="InterPro" id="IPR019051">
    <property type="entry name" value="Trp_biosyn_TM_oprn/chp"/>
</dbReference>
<keyword evidence="2" id="KW-1133">Transmembrane helix</keyword>
<evidence type="ECO:0000256" key="2">
    <source>
        <dbReference type="SAM" id="Phobius"/>
    </source>
</evidence>
<protein>
    <submittedName>
        <fullName evidence="3">Unannotated protein</fullName>
    </submittedName>
</protein>
<feature type="region of interest" description="Disordered" evidence="1">
    <location>
        <begin position="156"/>
        <end position="200"/>
    </location>
</feature>
<evidence type="ECO:0000313" key="3">
    <source>
        <dbReference type="EMBL" id="CAB4903762.1"/>
    </source>
</evidence>
<reference evidence="3" key="1">
    <citation type="submission" date="2020-05" db="EMBL/GenBank/DDBJ databases">
        <authorList>
            <person name="Chiriac C."/>
            <person name="Salcher M."/>
            <person name="Ghai R."/>
            <person name="Kavagutti S V."/>
        </authorList>
    </citation>
    <scope>NUCLEOTIDE SEQUENCE</scope>
</reference>
<proteinExistence type="predicted"/>
<keyword evidence="2" id="KW-0472">Membrane</keyword>
<accession>A0A6J7G5X7</accession>
<dbReference type="Pfam" id="PF09534">
    <property type="entry name" value="Trp_oprn_chp"/>
    <property type="match status" value="1"/>
</dbReference>
<sequence>MLSAGVLACSFLFISAPWLTVSLSAAESATSRVVVTGAAAVPVLIGLILAYLAAMIVATLVHPIVRNVALGLGVFLAGTGVGIVVALVVSPLGFVRASISRVTGISDVTHQAGVVTGISVDVWPVVTAAVLIVGLAGGVMALWAAPTWRAGPRKYERRAAAEEAGSPRDLGRQKEGPTSDTYESWDKLTLGGDPTGISKD</sequence>
<feature type="transmembrane region" description="Helical" evidence="2">
    <location>
        <begin position="68"/>
        <end position="89"/>
    </location>
</feature>
<feature type="compositionally biased region" description="Basic and acidic residues" evidence="1">
    <location>
        <begin position="156"/>
        <end position="177"/>
    </location>
</feature>
<name>A0A6J7G5X7_9ZZZZ</name>
<dbReference type="AlphaFoldDB" id="A0A6J7G5X7"/>
<feature type="transmembrane region" description="Helical" evidence="2">
    <location>
        <begin position="122"/>
        <end position="145"/>
    </location>
</feature>
<organism evidence="3">
    <name type="scientific">freshwater metagenome</name>
    <dbReference type="NCBI Taxonomy" id="449393"/>
    <lineage>
        <taxon>unclassified sequences</taxon>
        <taxon>metagenomes</taxon>
        <taxon>ecological metagenomes</taxon>
    </lineage>
</organism>
<keyword evidence="2" id="KW-0812">Transmembrane</keyword>
<evidence type="ECO:0000256" key="1">
    <source>
        <dbReference type="SAM" id="MobiDB-lite"/>
    </source>
</evidence>
<feature type="transmembrane region" description="Helical" evidence="2">
    <location>
        <begin position="36"/>
        <end position="61"/>
    </location>
</feature>